<dbReference type="InterPro" id="IPR029063">
    <property type="entry name" value="SAM-dependent_MTases_sf"/>
</dbReference>
<keyword evidence="3" id="KW-1185">Reference proteome</keyword>
<dbReference type="PANTHER" id="PTHR12843:SF5">
    <property type="entry name" value="EEF1A LYSINE METHYLTRANSFERASE 2"/>
    <property type="match status" value="1"/>
</dbReference>
<evidence type="ECO:0000313" key="3">
    <source>
        <dbReference type="Proteomes" id="UP000249720"/>
    </source>
</evidence>
<comment type="caution">
    <text evidence="2">The sequence shown here is derived from an EMBL/GenBank/DDBJ whole genome shotgun (WGS) entry which is preliminary data.</text>
</comment>
<organism evidence="2 3">
    <name type="scientific">Hydrotalea sandarakina</name>
    <dbReference type="NCBI Taxonomy" id="1004304"/>
    <lineage>
        <taxon>Bacteria</taxon>
        <taxon>Pseudomonadati</taxon>
        <taxon>Bacteroidota</taxon>
        <taxon>Chitinophagia</taxon>
        <taxon>Chitinophagales</taxon>
        <taxon>Chitinophagaceae</taxon>
        <taxon>Hydrotalea</taxon>
    </lineage>
</organism>
<sequence length="206" mass="23584">MENTLQQHWEQVYSTKQPHEVSWTQEIPTTSLQFIHTFQLPKTAKIIDIGGGDSKLVDYLLQEGFENITVLDISATALEKAKKRLGAKADKVKWIVSDINNFEPTETYDVWHDRATFHFLTTAEQVHAYLEKARKAVSNYLTIGTFSDKGPDKCSGLPVHKYSEDELTNELQMGFAKIRCITEDHITPFHTVQNFLFCSFKKKDVA</sequence>
<gene>
    <name evidence="2" type="ORF">LX80_02349</name>
</gene>
<dbReference type="Pfam" id="PF08242">
    <property type="entry name" value="Methyltransf_12"/>
    <property type="match status" value="1"/>
</dbReference>
<dbReference type="GO" id="GO:0008168">
    <property type="term" value="F:methyltransferase activity"/>
    <property type="evidence" value="ECO:0007669"/>
    <property type="project" value="UniProtKB-KW"/>
</dbReference>
<keyword evidence="2" id="KW-0489">Methyltransferase</keyword>
<dbReference type="EMBL" id="QKZV01000008">
    <property type="protein sequence ID" value="PZX60865.1"/>
    <property type="molecule type" value="Genomic_DNA"/>
</dbReference>
<proteinExistence type="predicted"/>
<keyword evidence="2" id="KW-0808">Transferase</keyword>
<accession>A0A2W7SDC4</accession>
<name>A0A2W7SDC4_9BACT</name>
<evidence type="ECO:0000259" key="1">
    <source>
        <dbReference type="Pfam" id="PF08242"/>
    </source>
</evidence>
<dbReference type="AlphaFoldDB" id="A0A2W7SDC4"/>
<evidence type="ECO:0000313" key="2">
    <source>
        <dbReference type="EMBL" id="PZX60865.1"/>
    </source>
</evidence>
<feature type="domain" description="Methyltransferase type 12" evidence="1">
    <location>
        <begin position="47"/>
        <end position="137"/>
    </location>
</feature>
<reference evidence="2 3" key="1">
    <citation type="submission" date="2018-06" db="EMBL/GenBank/DDBJ databases">
        <title>Genomic Encyclopedia of Archaeal and Bacterial Type Strains, Phase II (KMG-II): from individual species to whole genera.</title>
        <authorList>
            <person name="Goeker M."/>
        </authorList>
    </citation>
    <scope>NUCLEOTIDE SEQUENCE [LARGE SCALE GENOMIC DNA]</scope>
    <source>
        <strain evidence="2 3">DSM 23241</strain>
    </source>
</reference>
<dbReference type="OrthoDB" id="9788660at2"/>
<dbReference type="PANTHER" id="PTHR12843">
    <property type="entry name" value="PROTEIN-LYSINE N-METHYLTRANSFERASE METTL10"/>
    <property type="match status" value="1"/>
</dbReference>
<dbReference type="CDD" id="cd02440">
    <property type="entry name" value="AdoMet_MTases"/>
    <property type="match status" value="1"/>
</dbReference>
<dbReference type="GO" id="GO:0032259">
    <property type="term" value="P:methylation"/>
    <property type="evidence" value="ECO:0007669"/>
    <property type="project" value="UniProtKB-KW"/>
</dbReference>
<dbReference type="InterPro" id="IPR013217">
    <property type="entry name" value="Methyltransf_12"/>
</dbReference>
<dbReference type="RefSeq" id="WP_111296685.1">
    <property type="nucleotide sequence ID" value="NZ_QKZV01000008.1"/>
</dbReference>
<dbReference type="Proteomes" id="UP000249720">
    <property type="component" value="Unassembled WGS sequence"/>
</dbReference>
<dbReference type="SUPFAM" id="SSF53335">
    <property type="entry name" value="S-adenosyl-L-methionine-dependent methyltransferases"/>
    <property type="match status" value="1"/>
</dbReference>
<protein>
    <submittedName>
        <fullName evidence="2">Methyltransferase family protein</fullName>
    </submittedName>
</protein>
<dbReference type="Gene3D" id="3.40.50.150">
    <property type="entry name" value="Vaccinia Virus protein VP39"/>
    <property type="match status" value="1"/>
</dbReference>